<evidence type="ECO:0000313" key="1">
    <source>
        <dbReference type="EMBL" id="KAG0421142.1"/>
    </source>
</evidence>
<organism evidence="1 2">
    <name type="scientific">Ixodes persulcatus</name>
    <name type="common">Taiga tick</name>
    <dbReference type="NCBI Taxonomy" id="34615"/>
    <lineage>
        <taxon>Eukaryota</taxon>
        <taxon>Metazoa</taxon>
        <taxon>Ecdysozoa</taxon>
        <taxon>Arthropoda</taxon>
        <taxon>Chelicerata</taxon>
        <taxon>Arachnida</taxon>
        <taxon>Acari</taxon>
        <taxon>Parasitiformes</taxon>
        <taxon>Ixodida</taxon>
        <taxon>Ixodoidea</taxon>
        <taxon>Ixodidae</taxon>
        <taxon>Ixodinae</taxon>
        <taxon>Ixodes</taxon>
    </lineage>
</organism>
<sequence>MALKMAEKGVSELHAEEGPAGAYMDRLTLVVIGLLRGANLDKVRKGMKEENKTKLGTLIRHYGLQSKPVDSAVATYPGMAMNVLKVVEMGPVRHSTMTGLMPGYPRHMMFSAFPSHIPRSITNVTEVLLSAYLLYQHQVSLVINKDYAKWDLAKQKALLDGFARAAMESTYVTQRQWVKRLVEEGWLEVKDGVLLLAEPIRSILLAAAAQYETRPVSGLTLGLCLDTEGLSNYCLSCSRRKAFEDEGEEEVWQAFHKLVCEKNTAGSSHAMETEAAMRIWQRTSLYATPLQFTTFLSDGDSKAYAAVSEANFYGTAPIVKEDCRNHVAKRLGTGLRKLGTSLPRGQKLKDGTTQKLQSYFQIAITSNRGSVRGMYCAIWASYFHSCSTDLASSHKFCPDRESSWCKHERAQALGEPAPPHTPILTTAQAKAILPIYKRLTKEKLLSRCVQGKTQNAAESLNSKIWMLCPKTRPFRLQYYNARSLLNMIPELLSDLSCDPADALCVCGTWLESTLSLFANSVHKHIVAAFGPLLGNFAWNPWLTTTALEEFIHARSAKRSPTPELLRFHRWDCEGHVPFKPGPEDLLLGPQTLPCPKVPQSHISICHNRKSDSTDSQKLPSDYPERIAAFRRAVSTFQRQHDYTDYNIGNMDQTMVRMDAFHYGHALFNSLEPCVIRAELLEQNVAIHLCCTYARTQHGTLLRGRQPPLPLPIVTPDTPR</sequence>
<name>A0AC60PLA4_IXOPE</name>
<proteinExistence type="predicted"/>
<dbReference type="Proteomes" id="UP000805193">
    <property type="component" value="Unassembled WGS sequence"/>
</dbReference>
<reference evidence="1 2" key="1">
    <citation type="journal article" date="2020" name="Cell">
        <title>Large-Scale Comparative Analyses of Tick Genomes Elucidate Their Genetic Diversity and Vector Capacities.</title>
        <authorList>
            <consortium name="Tick Genome and Microbiome Consortium (TIGMIC)"/>
            <person name="Jia N."/>
            <person name="Wang J."/>
            <person name="Shi W."/>
            <person name="Du L."/>
            <person name="Sun Y."/>
            <person name="Zhan W."/>
            <person name="Jiang J.F."/>
            <person name="Wang Q."/>
            <person name="Zhang B."/>
            <person name="Ji P."/>
            <person name="Bell-Sakyi L."/>
            <person name="Cui X.M."/>
            <person name="Yuan T.T."/>
            <person name="Jiang B.G."/>
            <person name="Yang W.F."/>
            <person name="Lam T.T."/>
            <person name="Chang Q.C."/>
            <person name="Ding S.J."/>
            <person name="Wang X.J."/>
            <person name="Zhu J.G."/>
            <person name="Ruan X.D."/>
            <person name="Zhao L."/>
            <person name="Wei J.T."/>
            <person name="Ye R.Z."/>
            <person name="Que T.C."/>
            <person name="Du C.H."/>
            <person name="Zhou Y.H."/>
            <person name="Cheng J.X."/>
            <person name="Dai P.F."/>
            <person name="Guo W.B."/>
            <person name="Han X.H."/>
            <person name="Huang E.J."/>
            <person name="Li L.F."/>
            <person name="Wei W."/>
            <person name="Gao Y.C."/>
            <person name="Liu J.Z."/>
            <person name="Shao H.Z."/>
            <person name="Wang X."/>
            <person name="Wang C.C."/>
            <person name="Yang T.C."/>
            <person name="Huo Q.B."/>
            <person name="Li W."/>
            <person name="Chen H.Y."/>
            <person name="Chen S.E."/>
            <person name="Zhou L.G."/>
            <person name="Ni X.B."/>
            <person name="Tian J.H."/>
            <person name="Sheng Y."/>
            <person name="Liu T."/>
            <person name="Pan Y.S."/>
            <person name="Xia L.Y."/>
            <person name="Li J."/>
            <person name="Zhao F."/>
            <person name="Cao W.C."/>
        </authorList>
    </citation>
    <scope>NUCLEOTIDE SEQUENCE [LARGE SCALE GENOMIC DNA]</scope>
    <source>
        <strain evidence="1">Iper-2018</strain>
    </source>
</reference>
<dbReference type="EMBL" id="JABSTQ010010411">
    <property type="protein sequence ID" value="KAG0421142.1"/>
    <property type="molecule type" value="Genomic_DNA"/>
</dbReference>
<keyword evidence="2" id="KW-1185">Reference proteome</keyword>
<evidence type="ECO:0000313" key="2">
    <source>
        <dbReference type="Proteomes" id="UP000805193"/>
    </source>
</evidence>
<protein>
    <submittedName>
        <fullName evidence="1">Uncharacterized protein</fullName>
    </submittedName>
</protein>
<accession>A0AC60PLA4</accession>
<gene>
    <name evidence="1" type="ORF">HPB47_002958</name>
</gene>
<comment type="caution">
    <text evidence="1">The sequence shown here is derived from an EMBL/GenBank/DDBJ whole genome shotgun (WGS) entry which is preliminary data.</text>
</comment>